<keyword evidence="9" id="KW-1185">Reference proteome</keyword>
<dbReference type="RefSeq" id="WP_263953044.1">
    <property type="nucleotide sequence ID" value="NZ_JAOYFC010000001.1"/>
</dbReference>
<feature type="transmembrane region" description="Helical" evidence="6">
    <location>
        <begin position="263"/>
        <end position="282"/>
    </location>
</feature>
<feature type="transmembrane region" description="Helical" evidence="6">
    <location>
        <begin position="40"/>
        <end position="59"/>
    </location>
</feature>
<organism evidence="8 9">
    <name type="scientific">Halocynthiibacter halioticoli</name>
    <dbReference type="NCBI Taxonomy" id="2986804"/>
    <lineage>
        <taxon>Bacteria</taxon>
        <taxon>Pseudomonadati</taxon>
        <taxon>Pseudomonadota</taxon>
        <taxon>Alphaproteobacteria</taxon>
        <taxon>Rhodobacterales</taxon>
        <taxon>Paracoccaceae</taxon>
        <taxon>Halocynthiibacter</taxon>
    </lineage>
</organism>
<dbReference type="Proteomes" id="UP001208041">
    <property type="component" value="Unassembled WGS sequence"/>
</dbReference>
<dbReference type="AlphaFoldDB" id="A0AAE3IY96"/>
<feature type="transmembrane region" description="Helical" evidence="6">
    <location>
        <begin position="288"/>
        <end position="310"/>
    </location>
</feature>
<evidence type="ECO:0000256" key="1">
    <source>
        <dbReference type="ARBA" id="ARBA00004651"/>
    </source>
</evidence>
<dbReference type="InterPro" id="IPR050189">
    <property type="entry name" value="MFS_Efflux_Transporters"/>
</dbReference>
<keyword evidence="4 6" id="KW-1133">Transmembrane helix</keyword>
<feature type="transmembrane region" description="Helical" evidence="6">
    <location>
        <begin position="322"/>
        <end position="343"/>
    </location>
</feature>
<name>A0AAE3IY96_9RHOB</name>
<feature type="transmembrane region" description="Helical" evidence="6">
    <location>
        <begin position="349"/>
        <end position="373"/>
    </location>
</feature>
<dbReference type="SUPFAM" id="SSF103473">
    <property type="entry name" value="MFS general substrate transporter"/>
    <property type="match status" value="1"/>
</dbReference>
<dbReference type="PANTHER" id="PTHR43124:SF3">
    <property type="entry name" value="CHLORAMPHENICOL EFFLUX PUMP RV0191"/>
    <property type="match status" value="1"/>
</dbReference>
<dbReference type="InterPro" id="IPR020846">
    <property type="entry name" value="MFS_dom"/>
</dbReference>
<protein>
    <submittedName>
        <fullName evidence="8">MFS transporter</fullName>
    </submittedName>
</protein>
<dbReference type="InterPro" id="IPR011701">
    <property type="entry name" value="MFS"/>
</dbReference>
<keyword evidence="5 6" id="KW-0472">Membrane</keyword>
<dbReference type="InterPro" id="IPR036259">
    <property type="entry name" value="MFS_trans_sf"/>
</dbReference>
<dbReference type="GO" id="GO:0022857">
    <property type="term" value="F:transmembrane transporter activity"/>
    <property type="evidence" value="ECO:0007669"/>
    <property type="project" value="InterPro"/>
</dbReference>
<reference evidence="8" key="1">
    <citation type="submission" date="2022-10" db="EMBL/GenBank/DDBJ databases">
        <authorList>
            <person name="Yue Y."/>
        </authorList>
    </citation>
    <scope>NUCLEOTIDE SEQUENCE</scope>
    <source>
        <strain evidence="8">Z654</strain>
    </source>
</reference>
<accession>A0AAE3IY96</accession>
<comment type="subcellular location">
    <subcellularLocation>
        <location evidence="1">Cell membrane</location>
        <topology evidence="1">Multi-pass membrane protein</topology>
    </subcellularLocation>
</comment>
<evidence type="ECO:0000256" key="2">
    <source>
        <dbReference type="ARBA" id="ARBA00022475"/>
    </source>
</evidence>
<dbReference type="PROSITE" id="PS50850">
    <property type="entry name" value="MFS"/>
    <property type="match status" value="1"/>
</dbReference>
<evidence type="ECO:0000256" key="4">
    <source>
        <dbReference type="ARBA" id="ARBA00022989"/>
    </source>
</evidence>
<feature type="transmembrane region" description="Helical" evidence="6">
    <location>
        <begin position="129"/>
        <end position="152"/>
    </location>
</feature>
<gene>
    <name evidence="8" type="ORF">OH136_06625</name>
</gene>
<evidence type="ECO:0000259" key="7">
    <source>
        <dbReference type="PROSITE" id="PS50850"/>
    </source>
</evidence>
<keyword evidence="2" id="KW-1003">Cell membrane</keyword>
<evidence type="ECO:0000256" key="5">
    <source>
        <dbReference type="ARBA" id="ARBA00023136"/>
    </source>
</evidence>
<dbReference type="Pfam" id="PF07690">
    <property type="entry name" value="MFS_1"/>
    <property type="match status" value="1"/>
</dbReference>
<dbReference type="EMBL" id="JAOYFC010000001">
    <property type="protein sequence ID" value="MCV6824229.1"/>
    <property type="molecule type" value="Genomic_DNA"/>
</dbReference>
<comment type="caution">
    <text evidence="8">The sequence shown here is derived from an EMBL/GenBank/DDBJ whole genome shotgun (WGS) entry which is preliminary data.</text>
</comment>
<dbReference type="GO" id="GO:0005886">
    <property type="term" value="C:plasma membrane"/>
    <property type="evidence" value="ECO:0007669"/>
    <property type="project" value="UniProtKB-SubCell"/>
</dbReference>
<feature type="transmembrane region" description="Helical" evidence="6">
    <location>
        <begin position="71"/>
        <end position="89"/>
    </location>
</feature>
<feature type="transmembrane region" description="Helical" evidence="6">
    <location>
        <begin position="237"/>
        <end position="256"/>
    </location>
</feature>
<keyword evidence="3 6" id="KW-0812">Transmembrane</keyword>
<evidence type="ECO:0000313" key="8">
    <source>
        <dbReference type="EMBL" id="MCV6824229.1"/>
    </source>
</evidence>
<sequence length="388" mass="40674">MQKPVLLLTATVGVVGSNSLVLSPIAARVAQDLGGVTPSEVMSCAAFYGLGVALSALFLAPLADRFGADRALKLALALLAVAFLGSAMAKDVMVLSIAQSIAGLGAGVAIPALYILAAQIAPVGQEARVIGKVLTGWTLSMVGGVTLSAYVADLAGWRFVYGGLSFGVFTMLAFILRTDWPQVPRATQVTSPLTALRVEGIGAALLSVGALGMGFYGVYNFVGSHVVENIGLNVRDVGILTLFYGAGFAGAMMFDGMLDRLPVLRSLAVLFGVLAGVYVLFYEFAHSYTFLLAIMPIWGALQHLCLNLTIGWLTRLDPNQRGAIMGLNSATMYLSVFLGTLLYRPFFESYGLSAGGAISLLATLVGISVVLNARWQQVRILRGGDPAA</sequence>
<dbReference type="Gene3D" id="1.20.1250.20">
    <property type="entry name" value="MFS general substrate transporter like domains"/>
    <property type="match status" value="1"/>
</dbReference>
<feature type="transmembrane region" description="Helical" evidence="6">
    <location>
        <begin position="158"/>
        <end position="176"/>
    </location>
</feature>
<feature type="transmembrane region" description="Helical" evidence="6">
    <location>
        <begin position="196"/>
        <end position="217"/>
    </location>
</feature>
<evidence type="ECO:0000256" key="3">
    <source>
        <dbReference type="ARBA" id="ARBA00022692"/>
    </source>
</evidence>
<proteinExistence type="predicted"/>
<feature type="transmembrane region" description="Helical" evidence="6">
    <location>
        <begin position="95"/>
        <end position="117"/>
    </location>
</feature>
<evidence type="ECO:0000313" key="9">
    <source>
        <dbReference type="Proteomes" id="UP001208041"/>
    </source>
</evidence>
<feature type="domain" description="Major facilitator superfamily (MFS) profile" evidence="7">
    <location>
        <begin position="4"/>
        <end position="374"/>
    </location>
</feature>
<dbReference type="PANTHER" id="PTHR43124">
    <property type="entry name" value="PURINE EFFLUX PUMP PBUE"/>
    <property type="match status" value="1"/>
</dbReference>
<evidence type="ECO:0000256" key="6">
    <source>
        <dbReference type="SAM" id="Phobius"/>
    </source>
</evidence>